<gene>
    <name evidence="2" type="ORF">XENOCAPTIV_019063</name>
</gene>
<dbReference type="Proteomes" id="UP001434883">
    <property type="component" value="Unassembled WGS sequence"/>
</dbReference>
<feature type="region of interest" description="Disordered" evidence="1">
    <location>
        <begin position="41"/>
        <end position="85"/>
    </location>
</feature>
<proteinExistence type="predicted"/>
<evidence type="ECO:0000256" key="1">
    <source>
        <dbReference type="SAM" id="MobiDB-lite"/>
    </source>
</evidence>
<dbReference type="EMBL" id="JAHRIN010029230">
    <property type="protein sequence ID" value="MEQ2201838.1"/>
    <property type="molecule type" value="Genomic_DNA"/>
</dbReference>
<sequence>FVSQLIPECLKCSRKTSGSPAGILQNLGQSSPACRRAAGMANAGPIPITSGGTPTTALPRRTPSTGRPRASTADLRPSSTAAAPSLTWLELPGTQMGVSSS</sequence>
<reference evidence="2 3" key="1">
    <citation type="submission" date="2021-06" db="EMBL/GenBank/DDBJ databases">
        <authorList>
            <person name="Palmer J.M."/>
        </authorList>
    </citation>
    <scope>NUCLEOTIDE SEQUENCE [LARGE SCALE GENOMIC DNA]</scope>
    <source>
        <strain evidence="2 3">XC_2019</strain>
        <tissue evidence="2">Muscle</tissue>
    </source>
</reference>
<evidence type="ECO:0000313" key="3">
    <source>
        <dbReference type="Proteomes" id="UP001434883"/>
    </source>
</evidence>
<accession>A0ABV0R2H8</accession>
<keyword evidence="3" id="KW-1185">Reference proteome</keyword>
<comment type="caution">
    <text evidence="2">The sequence shown here is derived from an EMBL/GenBank/DDBJ whole genome shotgun (WGS) entry which is preliminary data.</text>
</comment>
<organism evidence="2 3">
    <name type="scientific">Xenoophorus captivus</name>
    <dbReference type="NCBI Taxonomy" id="1517983"/>
    <lineage>
        <taxon>Eukaryota</taxon>
        <taxon>Metazoa</taxon>
        <taxon>Chordata</taxon>
        <taxon>Craniata</taxon>
        <taxon>Vertebrata</taxon>
        <taxon>Euteleostomi</taxon>
        <taxon>Actinopterygii</taxon>
        <taxon>Neopterygii</taxon>
        <taxon>Teleostei</taxon>
        <taxon>Neoteleostei</taxon>
        <taxon>Acanthomorphata</taxon>
        <taxon>Ovalentaria</taxon>
        <taxon>Atherinomorphae</taxon>
        <taxon>Cyprinodontiformes</taxon>
        <taxon>Goodeidae</taxon>
        <taxon>Xenoophorus</taxon>
    </lineage>
</organism>
<feature type="non-terminal residue" evidence="2">
    <location>
        <position position="1"/>
    </location>
</feature>
<feature type="compositionally biased region" description="Low complexity" evidence="1">
    <location>
        <begin position="44"/>
        <end position="56"/>
    </location>
</feature>
<name>A0ABV0R2H8_9TELE</name>
<evidence type="ECO:0000313" key="2">
    <source>
        <dbReference type="EMBL" id="MEQ2201838.1"/>
    </source>
</evidence>
<protein>
    <submittedName>
        <fullName evidence="2">Uncharacterized protein</fullName>
    </submittedName>
</protein>